<evidence type="ECO:0000313" key="3">
    <source>
        <dbReference type="Proteomes" id="UP000447873"/>
    </source>
</evidence>
<proteinExistence type="predicted"/>
<dbReference type="AlphaFoldDB" id="A0A8H3UXD0"/>
<organism evidence="2 3">
    <name type="scientific">Venturia inaequalis</name>
    <name type="common">Apple scab fungus</name>
    <dbReference type="NCBI Taxonomy" id="5025"/>
    <lineage>
        <taxon>Eukaryota</taxon>
        <taxon>Fungi</taxon>
        <taxon>Dikarya</taxon>
        <taxon>Ascomycota</taxon>
        <taxon>Pezizomycotina</taxon>
        <taxon>Dothideomycetes</taxon>
        <taxon>Pleosporomycetidae</taxon>
        <taxon>Venturiales</taxon>
        <taxon>Venturiaceae</taxon>
        <taxon>Venturia</taxon>
    </lineage>
</organism>
<comment type="caution">
    <text evidence="2">The sequence shown here is derived from an EMBL/GenBank/DDBJ whole genome shotgun (WGS) entry which is preliminary data.</text>
</comment>
<accession>A0A8H3UXD0</accession>
<reference evidence="2 3" key="1">
    <citation type="submission" date="2018-12" db="EMBL/GenBank/DDBJ databases">
        <title>Venturia inaequalis Genome Resource.</title>
        <authorList>
            <person name="Lichtner F.J."/>
        </authorList>
    </citation>
    <scope>NUCLEOTIDE SEQUENCE [LARGE SCALE GENOMIC DNA]</scope>
    <source>
        <strain evidence="2 3">120213</strain>
    </source>
</reference>
<evidence type="ECO:0000313" key="2">
    <source>
        <dbReference type="EMBL" id="KAE9976489.1"/>
    </source>
</evidence>
<protein>
    <submittedName>
        <fullName evidence="2">Uncharacterized protein</fullName>
    </submittedName>
</protein>
<sequence length="270" mass="31607">MGMMLFGMFSCLGRKKKKTSNMTPNHDRRHPQPERRPNNTKSKSPLVNLPPELRQRILFFLVSDEQLLYSVPLAIEFCHQDKTYTGPPKRQKRIFLNFTYMTMRELIFPDMSDVHSVFAEDMEWVKKGWVARARNLYTADEVQREFASKYVDFRACIRLLNVRPVEKAIGGPSLLRLGRRCRVKGHYITFSYVGDTQKYTLQAFCGADWWQRDREPASFQQVQTIAHNFCIDQKRGEVIPHVYGKFDWKPDQPIVGNLKTLPSEGNQKLE</sequence>
<name>A0A8H3UXD0_VENIN</name>
<feature type="region of interest" description="Disordered" evidence="1">
    <location>
        <begin position="16"/>
        <end position="47"/>
    </location>
</feature>
<gene>
    <name evidence="2" type="ORF">EG328_002605</name>
</gene>
<evidence type="ECO:0000256" key="1">
    <source>
        <dbReference type="SAM" id="MobiDB-lite"/>
    </source>
</evidence>
<dbReference type="EMBL" id="WNWS01000173">
    <property type="protein sequence ID" value="KAE9976489.1"/>
    <property type="molecule type" value="Genomic_DNA"/>
</dbReference>
<dbReference type="Proteomes" id="UP000447873">
    <property type="component" value="Unassembled WGS sequence"/>
</dbReference>